<dbReference type="EMBL" id="BMAW01041073">
    <property type="protein sequence ID" value="GFU62232.1"/>
    <property type="molecule type" value="Genomic_DNA"/>
</dbReference>
<comment type="caution">
    <text evidence="1">The sequence shown here is derived from an EMBL/GenBank/DDBJ whole genome shotgun (WGS) entry which is preliminary data.</text>
</comment>
<evidence type="ECO:0000313" key="2">
    <source>
        <dbReference type="Proteomes" id="UP000887013"/>
    </source>
</evidence>
<name>A0A8X6RA06_NEPPI</name>
<proteinExistence type="predicted"/>
<keyword evidence="2" id="KW-1185">Reference proteome</keyword>
<organism evidence="1 2">
    <name type="scientific">Nephila pilipes</name>
    <name type="common">Giant wood spider</name>
    <name type="synonym">Nephila maculata</name>
    <dbReference type="NCBI Taxonomy" id="299642"/>
    <lineage>
        <taxon>Eukaryota</taxon>
        <taxon>Metazoa</taxon>
        <taxon>Ecdysozoa</taxon>
        <taxon>Arthropoda</taxon>
        <taxon>Chelicerata</taxon>
        <taxon>Arachnida</taxon>
        <taxon>Araneae</taxon>
        <taxon>Araneomorphae</taxon>
        <taxon>Entelegynae</taxon>
        <taxon>Araneoidea</taxon>
        <taxon>Nephilidae</taxon>
        <taxon>Nephila</taxon>
    </lineage>
</organism>
<sequence>MPDTLQVLCGITIETTTRQMQGHPHDSDSPMYMNHSVTIADDARTTDLVTFTFVSRDISLEKETTFIADDYTPPIRHSLASQIGKSPLDTANFYFTNFNGRYLLRPIDCD</sequence>
<reference evidence="1" key="1">
    <citation type="submission" date="2020-08" db="EMBL/GenBank/DDBJ databases">
        <title>Multicomponent nature underlies the extraordinary mechanical properties of spider dragline silk.</title>
        <authorList>
            <person name="Kono N."/>
            <person name="Nakamura H."/>
            <person name="Mori M."/>
            <person name="Yoshida Y."/>
            <person name="Ohtoshi R."/>
            <person name="Malay A.D."/>
            <person name="Moran D.A.P."/>
            <person name="Tomita M."/>
            <person name="Numata K."/>
            <person name="Arakawa K."/>
        </authorList>
    </citation>
    <scope>NUCLEOTIDE SEQUENCE</scope>
</reference>
<evidence type="ECO:0000313" key="1">
    <source>
        <dbReference type="EMBL" id="GFU62232.1"/>
    </source>
</evidence>
<gene>
    <name evidence="1" type="ORF">NPIL_340121</name>
</gene>
<protein>
    <submittedName>
        <fullName evidence="1">Uncharacterized protein</fullName>
    </submittedName>
</protein>
<dbReference type="Proteomes" id="UP000887013">
    <property type="component" value="Unassembled WGS sequence"/>
</dbReference>
<dbReference type="AlphaFoldDB" id="A0A8X6RA06"/>
<accession>A0A8X6RA06</accession>